<organism evidence="1 2">
    <name type="scientific">Micromonospora azadirachtae</name>
    <dbReference type="NCBI Taxonomy" id="1970735"/>
    <lineage>
        <taxon>Bacteria</taxon>
        <taxon>Bacillati</taxon>
        <taxon>Actinomycetota</taxon>
        <taxon>Actinomycetes</taxon>
        <taxon>Micromonosporales</taxon>
        <taxon>Micromonosporaceae</taxon>
        <taxon>Micromonospora</taxon>
    </lineage>
</organism>
<sequence>MEFLEAATVLSARLAAGDDSLAAAGAVYLAIEAWKHLGGVDPAWDRFGLEVLDVRSRLYEDDVEVDVAVPDADGPEVRAAVMDLIGHLARYHVRRAVAEDGLAQRLDHDAAAQQLRRAAAALA</sequence>
<dbReference type="EMBL" id="JBHTHM010000213">
    <property type="protein sequence ID" value="MFD0783728.1"/>
    <property type="molecule type" value="Genomic_DNA"/>
</dbReference>
<dbReference type="Proteomes" id="UP001597053">
    <property type="component" value="Unassembled WGS sequence"/>
</dbReference>
<gene>
    <name evidence="1" type="ORF">ACFQZ8_07360</name>
</gene>
<name>A0ABW2ZYP4_9ACTN</name>
<comment type="caution">
    <text evidence="1">The sequence shown here is derived from an EMBL/GenBank/DDBJ whole genome shotgun (WGS) entry which is preliminary data.</text>
</comment>
<proteinExistence type="predicted"/>
<keyword evidence="2" id="KW-1185">Reference proteome</keyword>
<evidence type="ECO:0000313" key="1">
    <source>
        <dbReference type="EMBL" id="MFD0783728.1"/>
    </source>
</evidence>
<accession>A0ABW2ZYP4</accession>
<reference evidence="2" key="1">
    <citation type="journal article" date="2019" name="Int. J. Syst. Evol. Microbiol.">
        <title>The Global Catalogue of Microorganisms (GCM) 10K type strain sequencing project: providing services to taxonomists for standard genome sequencing and annotation.</title>
        <authorList>
            <consortium name="The Broad Institute Genomics Platform"/>
            <consortium name="The Broad Institute Genome Sequencing Center for Infectious Disease"/>
            <person name="Wu L."/>
            <person name="Ma J."/>
        </authorList>
    </citation>
    <scope>NUCLEOTIDE SEQUENCE [LARGE SCALE GENOMIC DNA]</scope>
    <source>
        <strain evidence="2">JCM 32148</strain>
    </source>
</reference>
<evidence type="ECO:0000313" key="2">
    <source>
        <dbReference type="Proteomes" id="UP001597053"/>
    </source>
</evidence>
<protein>
    <submittedName>
        <fullName evidence="1">Uncharacterized protein</fullName>
    </submittedName>
</protein>